<dbReference type="AlphaFoldDB" id="X1EKN3"/>
<name>X1EKN3_9ZZZZ</name>
<proteinExistence type="predicted"/>
<reference evidence="1" key="1">
    <citation type="journal article" date="2014" name="Front. Microbiol.">
        <title>High frequency of phylogenetically diverse reductive dehalogenase-homologous genes in deep subseafloor sedimentary metagenomes.</title>
        <authorList>
            <person name="Kawai M."/>
            <person name="Futagami T."/>
            <person name="Toyoda A."/>
            <person name="Takaki Y."/>
            <person name="Nishi S."/>
            <person name="Hori S."/>
            <person name="Arai W."/>
            <person name="Tsubouchi T."/>
            <person name="Morono Y."/>
            <person name="Uchiyama I."/>
            <person name="Ito T."/>
            <person name="Fujiyama A."/>
            <person name="Inagaki F."/>
            <person name="Takami H."/>
        </authorList>
    </citation>
    <scope>NUCLEOTIDE SEQUENCE</scope>
    <source>
        <strain evidence="1">Expedition CK06-06</strain>
    </source>
</reference>
<protein>
    <submittedName>
        <fullName evidence="1">Uncharacterized protein</fullName>
    </submittedName>
</protein>
<evidence type="ECO:0000313" key="1">
    <source>
        <dbReference type="EMBL" id="GAH17694.1"/>
    </source>
</evidence>
<comment type="caution">
    <text evidence="1">The sequence shown here is derived from an EMBL/GenBank/DDBJ whole genome shotgun (WGS) entry which is preliminary data.</text>
</comment>
<organism evidence="1">
    <name type="scientific">marine sediment metagenome</name>
    <dbReference type="NCBI Taxonomy" id="412755"/>
    <lineage>
        <taxon>unclassified sequences</taxon>
        <taxon>metagenomes</taxon>
        <taxon>ecological metagenomes</taxon>
    </lineage>
</organism>
<dbReference type="EMBL" id="BART01030529">
    <property type="protein sequence ID" value="GAH17694.1"/>
    <property type="molecule type" value="Genomic_DNA"/>
</dbReference>
<sequence>MSQSYKDFLDKYKIDDFKTSLKLTGHTKIDFYNDIDKLLKCMSTIFNKLATIAPMRGAHVLMAVAKLTGPDKVVNKTDVKNCLNVDRLEKILPAIEYLERAKYITIEKKTEKFHIIKLNEEDNPDLRVFSEIIQKYWKSPREEVEQAKKWSQER</sequence>
<gene>
    <name evidence="1" type="ORF">S01H4_53273</name>
</gene>
<accession>X1EKN3</accession>